<dbReference type="PROSITE" id="PS51257">
    <property type="entry name" value="PROKAR_LIPOPROTEIN"/>
    <property type="match status" value="1"/>
</dbReference>
<comment type="caution">
    <text evidence="1">The sequence shown here is derived from an EMBL/GenBank/DDBJ whole genome shotgun (WGS) entry which is preliminary data.</text>
</comment>
<protein>
    <recommendedName>
        <fullName evidence="2">TonB C-terminal domain-containing protein</fullName>
    </recommendedName>
</protein>
<evidence type="ECO:0008006" key="2">
    <source>
        <dbReference type="Google" id="ProtNLM"/>
    </source>
</evidence>
<sequence length="137" mass="15349">MKLILFVLVILGFASCSLMHGKASDDTKTKCDSLNINYPSNADINFSNSLSEFVQAIDLEKLCNPVRIFIGFSVDAAGKISDVDIIPRIFENSDCSIDSAYLEKLQGEFEKSMPVWKPEMNNDSITKNRYVIPVIFE</sequence>
<dbReference type="AlphaFoldDB" id="A0A644WYJ3"/>
<proteinExistence type="predicted"/>
<accession>A0A644WYJ3</accession>
<reference evidence="1" key="1">
    <citation type="submission" date="2019-08" db="EMBL/GenBank/DDBJ databases">
        <authorList>
            <person name="Kucharzyk K."/>
            <person name="Murdoch R.W."/>
            <person name="Higgins S."/>
            <person name="Loffler F."/>
        </authorList>
    </citation>
    <scope>NUCLEOTIDE SEQUENCE</scope>
</reference>
<organism evidence="1">
    <name type="scientific">bioreactor metagenome</name>
    <dbReference type="NCBI Taxonomy" id="1076179"/>
    <lineage>
        <taxon>unclassified sequences</taxon>
        <taxon>metagenomes</taxon>
        <taxon>ecological metagenomes</taxon>
    </lineage>
</organism>
<name>A0A644WYJ3_9ZZZZ</name>
<gene>
    <name evidence="1" type="ORF">SDC9_55208</name>
</gene>
<dbReference type="EMBL" id="VSSQ01001503">
    <property type="protein sequence ID" value="MPM08892.1"/>
    <property type="molecule type" value="Genomic_DNA"/>
</dbReference>
<evidence type="ECO:0000313" key="1">
    <source>
        <dbReference type="EMBL" id="MPM08892.1"/>
    </source>
</evidence>